<feature type="transmembrane region" description="Helical" evidence="7">
    <location>
        <begin position="254"/>
        <end position="273"/>
    </location>
</feature>
<evidence type="ECO:0000256" key="5">
    <source>
        <dbReference type="ARBA" id="ARBA00022989"/>
    </source>
</evidence>
<dbReference type="SUPFAM" id="SSF103481">
    <property type="entry name" value="Multidrug resistance efflux transporter EmrE"/>
    <property type="match status" value="1"/>
</dbReference>
<keyword evidence="5 7" id="KW-1133">Transmembrane helix</keyword>
<comment type="caution">
    <text evidence="8">The sequence shown here is derived from an EMBL/GenBank/DDBJ whole genome shotgun (WGS) entry which is preliminary data.</text>
</comment>
<evidence type="ECO:0000313" key="8">
    <source>
        <dbReference type="EMBL" id="KAL3079048.1"/>
    </source>
</evidence>
<reference evidence="8 9" key="1">
    <citation type="submission" date="2024-10" db="EMBL/GenBank/DDBJ databases">
        <authorList>
            <person name="Kim D."/>
        </authorList>
    </citation>
    <scope>NUCLEOTIDE SEQUENCE [LARGE SCALE GENOMIC DNA]</scope>
    <source>
        <strain evidence="8">Taebaek</strain>
    </source>
</reference>
<sequence>MCPASPPSPLPTANALFYKRVGIIGVIISQTTMPLMVRASRDRDVAFIITVNVFCMDLIKLLFCSLLLTVKEWNFWKFLETVKTTVFGDPIETAKVCFPSVIYLIQNNLYYVALSNLESTTFLVIYQLKILTTALLLRFFLKKMLSPAQWLALLLLVVGVSIVQSQYDPPPSSHLKSVQNPLLGFVAVVAMCFTSSFAGVYLELVLKQSKVDVWMQNIRMALFGLFIGLALVLAKDRERIQKEGAFVGYDPLVWLMTVNNSLGGLLIAMVIKYADNIMKAYAQATAILGAAFGSWLLFNFVPNCLFAFGTALVTLSVYLFNRFPPMRKESNDSNFYLALPNCKTERQKSLGQSRE</sequence>
<dbReference type="Pfam" id="PF04142">
    <property type="entry name" value="Nuc_sug_transp"/>
    <property type="match status" value="1"/>
</dbReference>
<evidence type="ECO:0000256" key="3">
    <source>
        <dbReference type="ARBA" id="ARBA00022597"/>
    </source>
</evidence>
<accession>A0ABD2II60</accession>
<dbReference type="InterPro" id="IPR037185">
    <property type="entry name" value="EmrE-like"/>
</dbReference>
<protein>
    <recommendedName>
        <fullName evidence="10">UDP-galactose transporter</fullName>
    </recommendedName>
</protein>
<comment type="similarity">
    <text evidence="2">Belongs to the nucleotide-sugar transporter family. SLC35A subfamily.</text>
</comment>
<feature type="transmembrane region" description="Helical" evidence="7">
    <location>
        <begin position="304"/>
        <end position="321"/>
    </location>
</feature>
<dbReference type="GO" id="GO:0016020">
    <property type="term" value="C:membrane"/>
    <property type="evidence" value="ECO:0007669"/>
    <property type="project" value="UniProtKB-SubCell"/>
</dbReference>
<dbReference type="EMBL" id="JBICCN010000309">
    <property type="protein sequence ID" value="KAL3079048.1"/>
    <property type="molecule type" value="Genomic_DNA"/>
</dbReference>
<keyword evidence="3" id="KW-0762">Sugar transport</keyword>
<dbReference type="AlphaFoldDB" id="A0ABD2II60"/>
<evidence type="ECO:0000256" key="1">
    <source>
        <dbReference type="ARBA" id="ARBA00004141"/>
    </source>
</evidence>
<feature type="transmembrane region" description="Helical" evidence="7">
    <location>
        <begin position="15"/>
        <end position="33"/>
    </location>
</feature>
<dbReference type="PANTHER" id="PTHR10231">
    <property type="entry name" value="NUCLEOTIDE-SUGAR TRANSMEMBRANE TRANSPORTER"/>
    <property type="match status" value="1"/>
</dbReference>
<evidence type="ECO:0008006" key="10">
    <source>
        <dbReference type="Google" id="ProtNLM"/>
    </source>
</evidence>
<dbReference type="Proteomes" id="UP001620645">
    <property type="component" value="Unassembled WGS sequence"/>
</dbReference>
<organism evidence="8 9">
    <name type="scientific">Heterodera schachtii</name>
    <name type="common">Sugarbeet cyst nematode worm</name>
    <name type="synonym">Tylenchus schachtii</name>
    <dbReference type="NCBI Taxonomy" id="97005"/>
    <lineage>
        <taxon>Eukaryota</taxon>
        <taxon>Metazoa</taxon>
        <taxon>Ecdysozoa</taxon>
        <taxon>Nematoda</taxon>
        <taxon>Chromadorea</taxon>
        <taxon>Rhabditida</taxon>
        <taxon>Tylenchina</taxon>
        <taxon>Tylenchomorpha</taxon>
        <taxon>Tylenchoidea</taxon>
        <taxon>Heteroderidae</taxon>
        <taxon>Heteroderinae</taxon>
        <taxon>Heterodera</taxon>
    </lineage>
</organism>
<dbReference type="InterPro" id="IPR007271">
    <property type="entry name" value="Nuc_sug_transpt"/>
</dbReference>
<feature type="transmembrane region" description="Helical" evidence="7">
    <location>
        <begin position="148"/>
        <end position="167"/>
    </location>
</feature>
<name>A0ABD2II60_HETSC</name>
<feature type="transmembrane region" description="Helical" evidence="7">
    <location>
        <begin position="45"/>
        <end position="68"/>
    </location>
</feature>
<evidence type="ECO:0000256" key="7">
    <source>
        <dbReference type="SAM" id="Phobius"/>
    </source>
</evidence>
<evidence type="ECO:0000256" key="4">
    <source>
        <dbReference type="ARBA" id="ARBA00022692"/>
    </source>
</evidence>
<feature type="transmembrane region" description="Helical" evidence="7">
    <location>
        <begin position="182"/>
        <end position="206"/>
    </location>
</feature>
<dbReference type="NCBIfam" id="TIGR00803">
    <property type="entry name" value="nst"/>
    <property type="match status" value="1"/>
</dbReference>
<dbReference type="PIRSF" id="PIRSF005799">
    <property type="entry name" value="UDP-gal_transpt"/>
    <property type="match status" value="1"/>
</dbReference>
<gene>
    <name evidence="8" type="ORF">niasHS_014830</name>
</gene>
<keyword evidence="6 7" id="KW-0472">Membrane</keyword>
<proteinExistence type="inferred from homology"/>
<keyword evidence="4 7" id="KW-0812">Transmembrane</keyword>
<evidence type="ECO:0000313" key="9">
    <source>
        <dbReference type="Proteomes" id="UP001620645"/>
    </source>
</evidence>
<comment type="subcellular location">
    <subcellularLocation>
        <location evidence="1">Membrane</location>
        <topology evidence="1">Multi-pass membrane protein</topology>
    </subcellularLocation>
</comment>
<keyword evidence="9" id="KW-1185">Reference proteome</keyword>
<keyword evidence="3" id="KW-0813">Transport</keyword>
<feature type="transmembrane region" description="Helical" evidence="7">
    <location>
        <begin position="123"/>
        <end position="141"/>
    </location>
</feature>
<evidence type="ECO:0000256" key="2">
    <source>
        <dbReference type="ARBA" id="ARBA00009976"/>
    </source>
</evidence>
<evidence type="ECO:0000256" key="6">
    <source>
        <dbReference type="ARBA" id="ARBA00023136"/>
    </source>
</evidence>
<feature type="transmembrane region" description="Helical" evidence="7">
    <location>
        <begin position="218"/>
        <end position="234"/>
    </location>
</feature>